<sequence>MAGVAEGVEEGSVKVDMIKEPITQADAGGVDEVDFGKISLDDAFKYLNSDKHGLKSADASARLQQHGPNKLPDSSRNPVLVFLGYMWNPLAWAMEAAAIISIALLDVADFVLIVGLLLINAIISFYEESNADKAIKESNANKAIKVCVWGGEKRRGRRKAGTVLIAGLLLIVAISILYGESNNNNAIQGGGVAAGRGVHGPRDTQHTRSLAIRLYRHHVRIDQTALTGEFLLIDQAALTGESLPAKKFTGDVAFSGSSVKQGERHAVVYATGVNTFFGRAAALISGTNNVSNLQLLDEVHVQHPHAACACDEVESVNQMSAVPVSIMGVWIVTEGCPTLLIMLLVQEGGIPIDTPVGNQELEAERLPYPAEYAGGAEGCPTLLNMLVVLVGGIPIAMPTVLSVTLALGAYKLAREGAIVTRMSAVEEMAGMDVLCSDKTGTLTLNKLSIDKGMVVPVGSMGVEEIMKMGALSANTVTEEPIDMVLWESYPERESIKRDYKHTKYFPFNPNDKITIATCLEHATGKVFRVLKGSPQVVLGKAWNAAELDATVNQKMVDFANRGFRALGLAMADGDGKDGTKWEMLALLPLFDPPRHDTKETIEHCQNQGIQVKMITGDHLLIGKETAKMLGMGTEMFPSEVMIKARNGDASQLHGYKNFVEMVETCNGFAQVFPEHKFEIVKILQDSNHVVGMTGDGVNDAPALKKADVGVAVADATDAARGAADIVLTEPGLSTIVTAVIGARKIFQRMTTYSKYTIAMTFRICFTFGLITVIYNWYFPTILIVIMAVFNDGAMIALSKDRVVASKTPNSWNILNIFLMGMVYGLYLTLSTWALYQTATKTTFFEDKTRLHSLNDQYSVLQPWCEDEVRSKLGQDIDPYASLCEFDNYSRQFDECEGYQKGSGIQVEHVPSLHDQCVTEQRYVRGAMTRSLIYTQVSVSGQALVFVVRTAGYSLKERAGTSTYVAFFLAQVGATLFGIFGLGGFEKPRHQLEDCQFCDYSFHEPVEWFDSKIVPESGTESDFTASVIGCGGYVIAAWIWSGIWYVLLDPIKWIMFWILNEEGFRDTKRKIKKKNKPAGTVASHVCLLNRTCTSCGSTSARCSVIQDPNRALNIGRRSMIGRPSAPVGRMSMPLGRISRNSNPLSSASRGFRGRQWMYQPILPPGRFSHSSKPSSLQPGLTVLQEDSQLEEQLD</sequence>
<keyword evidence="8 10" id="KW-0472">Membrane</keyword>
<keyword evidence="5 10" id="KW-0067">ATP-binding</keyword>
<dbReference type="PROSITE" id="PS00154">
    <property type="entry name" value="ATPASE_E1_E2"/>
    <property type="match status" value="1"/>
</dbReference>
<gene>
    <name evidence="13" type="ORF">DUNSADRAFT_13784</name>
</gene>
<dbReference type="SUPFAM" id="SSF81665">
    <property type="entry name" value="Calcium ATPase, transmembrane domain M"/>
    <property type="match status" value="1"/>
</dbReference>
<keyword evidence="6 10" id="KW-1278">Translocase</keyword>
<dbReference type="InterPro" id="IPR059000">
    <property type="entry name" value="ATPase_P-type_domA"/>
</dbReference>
<dbReference type="NCBIfam" id="TIGR01647">
    <property type="entry name" value="ATPase-IIIA_H"/>
    <property type="match status" value="1"/>
</dbReference>
<feature type="compositionally biased region" description="Polar residues" evidence="11">
    <location>
        <begin position="1167"/>
        <end position="1177"/>
    </location>
</feature>
<dbReference type="SFLD" id="SFLDF00027">
    <property type="entry name" value="p-type_atpase"/>
    <property type="match status" value="1"/>
</dbReference>
<keyword evidence="10" id="KW-0375">Hydrogen ion transport</keyword>
<evidence type="ECO:0000256" key="5">
    <source>
        <dbReference type="ARBA" id="ARBA00022840"/>
    </source>
</evidence>
<dbReference type="SFLD" id="SFLDS00003">
    <property type="entry name" value="Haloacid_Dehalogenase"/>
    <property type="match status" value="1"/>
</dbReference>
<evidence type="ECO:0000256" key="3">
    <source>
        <dbReference type="ARBA" id="ARBA00022692"/>
    </source>
</evidence>
<keyword evidence="4 10" id="KW-0547">Nucleotide-binding</keyword>
<evidence type="ECO:0000313" key="13">
    <source>
        <dbReference type="EMBL" id="KAF5830974.1"/>
    </source>
</evidence>
<dbReference type="EC" id="7.1.2.1" evidence="10"/>
<evidence type="ECO:0000313" key="14">
    <source>
        <dbReference type="Proteomes" id="UP000815325"/>
    </source>
</evidence>
<evidence type="ECO:0000256" key="2">
    <source>
        <dbReference type="ARBA" id="ARBA00008804"/>
    </source>
</evidence>
<dbReference type="PRINTS" id="PR00119">
    <property type="entry name" value="CATATPASE"/>
</dbReference>
<feature type="transmembrane region" description="Helical" evidence="10">
    <location>
        <begin position="963"/>
        <end position="984"/>
    </location>
</feature>
<dbReference type="Pfam" id="PF00122">
    <property type="entry name" value="E1-E2_ATPase"/>
    <property type="match status" value="1"/>
</dbReference>
<reference evidence="13" key="1">
    <citation type="submission" date="2017-08" db="EMBL/GenBank/DDBJ databases">
        <authorList>
            <person name="Polle J.E."/>
            <person name="Barry K."/>
            <person name="Cushman J."/>
            <person name="Schmutz J."/>
            <person name="Tran D."/>
            <person name="Hathwaick L.T."/>
            <person name="Yim W.C."/>
            <person name="Jenkins J."/>
            <person name="Mckie-Krisberg Z.M."/>
            <person name="Prochnik S."/>
            <person name="Lindquist E."/>
            <person name="Dockter R.B."/>
            <person name="Adam C."/>
            <person name="Molina H."/>
            <person name="Bunkerborg J."/>
            <person name="Jin E."/>
            <person name="Buchheim M."/>
            <person name="Magnuson J."/>
        </authorList>
    </citation>
    <scope>NUCLEOTIDE SEQUENCE</scope>
    <source>
        <strain evidence="13">CCAP 19/18</strain>
    </source>
</reference>
<dbReference type="InterPro" id="IPR018303">
    <property type="entry name" value="ATPase_P-typ_P_site"/>
</dbReference>
<dbReference type="InterPro" id="IPR008250">
    <property type="entry name" value="ATPase_P-typ_transduc_dom_A_sf"/>
</dbReference>
<evidence type="ECO:0000256" key="8">
    <source>
        <dbReference type="ARBA" id="ARBA00023136"/>
    </source>
</evidence>
<feature type="domain" description="Cation-transporting P-type ATPase N-terminal" evidence="12">
    <location>
        <begin position="34"/>
        <end position="106"/>
    </location>
</feature>
<name>A0ABQ7G8S5_DUNSA</name>
<dbReference type="Gene3D" id="2.70.150.10">
    <property type="entry name" value="Calcium-transporting ATPase, cytoplasmic transduction domain A"/>
    <property type="match status" value="1"/>
</dbReference>
<dbReference type="Gene3D" id="1.20.1110.10">
    <property type="entry name" value="Calcium-transporting ATPase, transmembrane domain"/>
    <property type="match status" value="2"/>
</dbReference>
<feature type="transmembrane region" description="Helical" evidence="10">
    <location>
        <begin position="79"/>
        <end position="104"/>
    </location>
</feature>
<dbReference type="InterPro" id="IPR004014">
    <property type="entry name" value="ATPase_P-typ_cation-transptr_N"/>
</dbReference>
<keyword evidence="14" id="KW-1185">Reference proteome</keyword>
<comment type="subcellular location">
    <subcellularLocation>
        <location evidence="10">Cell membrane</location>
        <topology evidence="10">Multi-pass membrane protein</topology>
    </subcellularLocation>
    <subcellularLocation>
        <location evidence="1">Membrane</location>
        <topology evidence="1">Multi-pass membrane protein</topology>
    </subcellularLocation>
</comment>
<dbReference type="InterPro" id="IPR006534">
    <property type="entry name" value="P-type_ATPase_IIIA"/>
</dbReference>
<dbReference type="Gene3D" id="3.40.50.1000">
    <property type="entry name" value="HAD superfamily/HAD-like"/>
    <property type="match status" value="1"/>
</dbReference>
<feature type="transmembrane region" description="Helical" evidence="10">
    <location>
        <begin position="931"/>
        <end position="951"/>
    </location>
</feature>
<accession>A0ABQ7G8S5</accession>
<feature type="transmembrane region" description="Helical" evidence="10">
    <location>
        <begin position="1022"/>
        <end position="1046"/>
    </location>
</feature>
<dbReference type="InterPro" id="IPR023299">
    <property type="entry name" value="ATPase_P-typ_cyto_dom_N"/>
</dbReference>
<dbReference type="Gene3D" id="3.40.1110.10">
    <property type="entry name" value="Calcium-transporting ATPase, cytoplasmic domain N"/>
    <property type="match status" value="1"/>
</dbReference>
<comment type="caution">
    <text evidence="13">The sequence shown here is derived from an EMBL/GenBank/DDBJ whole genome shotgun (WGS) entry which is preliminary data.</text>
</comment>
<evidence type="ECO:0000256" key="10">
    <source>
        <dbReference type="RuleBase" id="RU362083"/>
    </source>
</evidence>
<keyword evidence="3 10" id="KW-0812">Transmembrane</keyword>
<dbReference type="PANTHER" id="PTHR42861">
    <property type="entry name" value="CALCIUM-TRANSPORTING ATPASE"/>
    <property type="match status" value="1"/>
</dbReference>
<organism evidence="13 14">
    <name type="scientific">Dunaliella salina</name>
    <name type="common">Green alga</name>
    <name type="synonym">Protococcus salinus</name>
    <dbReference type="NCBI Taxonomy" id="3046"/>
    <lineage>
        <taxon>Eukaryota</taxon>
        <taxon>Viridiplantae</taxon>
        <taxon>Chlorophyta</taxon>
        <taxon>core chlorophytes</taxon>
        <taxon>Chlorophyceae</taxon>
        <taxon>CS clade</taxon>
        <taxon>Chlamydomonadales</taxon>
        <taxon>Dunaliellaceae</taxon>
        <taxon>Dunaliella</taxon>
    </lineage>
</organism>
<comment type="similarity">
    <text evidence="2 10">Belongs to the cation transport ATPase (P-type) (TC 3.A.3) family. Type IIIA subfamily.</text>
</comment>
<dbReference type="InterPro" id="IPR023298">
    <property type="entry name" value="ATPase_P-typ_TM_dom_sf"/>
</dbReference>
<evidence type="ECO:0000256" key="11">
    <source>
        <dbReference type="SAM" id="MobiDB-lite"/>
    </source>
</evidence>
<evidence type="ECO:0000256" key="4">
    <source>
        <dbReference type="ARBA" id="ARBA00022741"/>
    </source>
</evidence>
<dbReference type="NCBIfam" id="TIGR01494">
    <property type="entry name" value="ATPase_P-type"/>
    <property type="match status" value="1"/>
</dbReference>
<evidence type="ECO:0000259" key="12">
    <source>
        <dbReference type="SMART" id="SM00831"/>
    </source>
</evidence>
<dbReference type="SFLD" id="SFLDG00002">
    <property type="entry name" value="C1.7:_P-type_atpase_like"/>
    <property type="match status" value="1"/>
</dbReference>
<feature type="transmembrane region" description="Helical" evidence="10">
    <location>
        <begin position="110"/>
        <end position="126"/>
    </location>
</feature>
<dbReference type="EMBL" id="MU069989">
    <property type="protein sequence ID" value="KAF5830974.1"/>
    <property type="molecule type" value="Genomic_DNA"/>
</dbReference>
<comment type="catalytic activity">
    <reaction evidence="9 10">
        <text>ATP + H2O + H(+)(in) = ADP + phosphate + 2 H(+)(out)</text>
        <dbReference type="Rhea" id="RHEA:20852"/>
        <dbReference type="ChEBI" id="CHEBI:15377"/>
        <dbReference type="ChEBI" id="CHEBI:15378"/>
        <dbReference type="ChEBI" id="CHEBI:30616"/>
        <dbReference type="ChEBI" id="CHEBI:43474"/>
        <dbReference type="ChEBI" id="CHEBI:456216"/>
        <dbReference type="EC" id="7.1.2.1"/>
    </reaction>
</comment>
<proteinExistence type="inferred from homology"/>
<dbReference type="InterPro" id="IPR023214">
    <property type="entry name" value="HAD_sf"/>
</dbReference>
<dbReference type="InterPro" id="IPR036412">
    <property type="entry name" value="HAD-like_sf"/>
</dbReference>
<keyword evidence="7 10" id="KW-1133">Transmembrane helix</keyword>
<dbReference type="Pfam" id="PF00690">
    <property type="entry name" value="Cation_ATPase_N"/>
    <property type="match status" value="1"/>
</dbReference>
<dbReference type="InterPro" id="IPR044492">
    <property type="entry name" value="P_typ_ATPase_HD_dom"/>
</dbReference>
<evidence type="ECO:0000256" key="1">
    <source>
        <dbReference type="ARBA" id="ARBA00004141"/>
    </source>
</evidence>
<feature type="transmembrane region" description="Helical" evidence="10">
    <location>
        <begin position="810"/>
        <end position="835"/>
    </location>
</feature>
<dbReference type="SUPFAM" id="SSF81653">
    <property type="entry name" value="Calcium ATPase, transduction domain A"/>
    <property type="match status" value="1"/>
</dbReference>
<keyword evidence="10" id="KW-0813">Transport</keyword>
<evidence type="ECO:0000256" key="6">
    <source>
        <dbReference type="ARBA" id="ARBA00022967"/>
    </source>
</evidence>
<dbReference type="InterPro" id="IPR001757">
    <property type="entry name" value="P_typ_ATPase"/>
</dbReference>
<comment type="caution">
    <text evidence="10">Lacks conserved residue(s) required for the propagation of feature annotation.</text>
</comment>
<dbReference type="SMART" id="SM00831">
    <property type="entry name" value="Cation_ATPase_N"/>
    <property type="match status" value="1"/>
</dbReference>
<evidence type="ECO:0000256" key="7">
    <source>
        <dbReference type="ARBA" id="ARBA00022989"/>
    </source>
</evidence>
<dbReference type="SUPFAM" id="SSF56784">
    <property type="entry name" value="HAD-like"/>
    <property type="match status" value="1"/>
</dbReference>
<protein>
    <recommendedName>
        <fullName evidence="10">Plasma membrane ATPase</fullName>
        <ecNumber evidence="10">7.1.2.1</ecNumber>
    </recommendedName>
</protein>
<dbReference type="PRINTS" id="PR00120">
    <property type="entry name" value="HATPASE"/>
</dbReference>
<evidence type="ECO:0000256" key="9">
    <source>
        <dbReference type="ARBA" id="ARBA00048122"/>
    </source>
</evidence>
<dbReference type="Pfam" id="PF00702">
    <property type="entry name" value="Hydrolase"/>
    <property type="match status" value="1"/>
</dbReference>
<keyword evidence="10" id="KW-0406">Ion transport</keyword>
<feature type="region of interest" description="Disordered" evidence="11">
    <location>
        <begin position="1161"/>
        <end position="1193"/>
    </location>
</feature>
<keyword evidence="10" id="KW-0460">Magnesium</keyword>
<dbReference type="Proteomes" id="UP000815325">
    <property type="component" value="Unassembled WGS sequence"/>
</dbReference>
<feature type="transmembrane region" description="Helical" evidence="10">
    <location>
        <begin position="160"/>
        <end position="178"/>
    </location>
</feature>